<gene>
    <name evidence="2" type="ORF">GQ43DRAFT_28567</name>
</gene>
<dbReference type="PANTHER" id="PTHR42085">
    <property type="entry name" value="F-BOX DOMAIN-CONTAINING PROTEIN"/>
    <property type="match status" value="1"/>
</dbReference>
<accession>A0A9P4JSC8</accession>
<sequence>MAPKANLTRRPTGDTIIVQSRNKGTGRPVRANAGKKKVVIGFVDSGVIEESDHSVDTCSEDDEGNPRQHKKKRKRSPSPSPPPLDPIIYDEKAEAVSEDETTDFLRRRSPVQPVTFTFNIPLGFHGPLVVKLDPILLSGSGKVEGAHLLLQGCGEAQGTAPQGNRKGFTDLPPEIRNKIYRSLFVLDGDVRLLFPQNLCASSAFLRTCKLVHNEGCSILYGENKFHFQRNRAARAPFWEPTPKEIGYKDVRQFLNMIGPANLTYLRDIRFDLEDALLATTHYLTNQEERRYINDAHLIECLRILRLSRLQKFAIGYMGRRCLSKMDTKFIHYLRQVRADEVDSNYKAQFRYISHNKVHADLAEDLVKSMTRTTKLYAKDAKN</sequence>
<dbReference type="PANTHER" id="PTHR42085:SF2">
    <property type="entry name" value="F-BOX DOMAIN-CONTAINING PROTEIN"/>
    <property type="match status" value="1"/>
</dbReference>
<dbReference type="OrthoDB" id="5372935at2759"/>
<feature type="region of interest" description="Disordered" evidence="1">
    <location>
        <begin position="1"/>
        <end position="35"/>
    </location>
</feature>
<evidence type="ECO:0000313" key="3">
    <source>
        <dbReference type="Proteomes" id="UP000799536"/>
    </source>
</evidence>
<name>A0A9P4JSC8_9PLEO</name>
<proteinExistence type="predicted"/>
<evidence type="ECO:0008006" key="4">
    <source>
        <dbReference type="Google" id="ProtNLM"/>
    </source>
</evidence>
<evidence type="ECO:0000313" key="2">
    <source>
        <dbReference type="EMBL" id="KAF2201673.1"/>
    </source>
</evidence>
<reference evidence="2" key="1">
    <citation type="journal article" date="2020" name="Stud. Mycol.">
        <title>101 Dothideomycetes genomes: a test case for predicting lifestyles and emergence of pathogens.</title>
        <authorList>
            <person name="Haridas S."/>
            <person name="Albert R."/>
            <person name="Binder M."/>
            <person name="Bloem J."/>
            <person name="Labutti K."/>
            <person name="Salamov A."/>
            <person name="Andreopoulos B."/>
            <person name="Baker S."/>
            <person name="Barry K."/>
            <person name="Bills G."/>
            <person name="Bluhm B."/>
            <person name="Cannon C."/>
            <person name="Castanera R."/>
            <person name="Culley D."/>
            <person name="Daum C."/>
            <person name="Ezra D."/>
            <person name="Gonzalez J."/>
            <person name="Henrissat B."/>
            <person name="Kuo A."/>
            <person name="Liang C."/>
            <person name="Lipzen A."/>
            <person name="Lutzoni F."/>
            <person name="Magnuson J."/>
            <person name="Mondo S."/>
            <person name="Nolan M."/>
            <person name="Ohm R."/>
            <person name="Pangilinan J."/>
            <person name="Park H.-J."/>
            <person name="Ramirez L."/>
            <person name="Alfaro M."/>
            <person name="Sun H."/>
            <person name="Tritt A."/>
            <person name="Yoshinaga Y."/>
            <person name="Zwiers L.-H."/>
            <person name="Turgeon B."/>
            <person name="Goodwin S."/>
            <person name="Spatafora J."/>
            <person name="Crous P."/>
            <person name="Grigoriev I."/>
        </authorList>
    </citation>
    <scope>NUCLEOTIDE SEQUENCE</scope>
    <source>
        <strain evidence="2">ATCC 74209</strain>
    </source>
</reference>
<organism evidence="2 3">
    <name type="scientific">Delitschia confertaspora ATCC 74209</name>
    <dbReference type="NCBI Taxonomy" id="1513339"/>
    <lineage>
        <taxon>Eukaryota</taxon>
        <taxon>Fungi</taxon>
        <taxon>Dikarya</taxon>
        <taxon>Ascomycota</taxon>
        <taxon>Pezizomycotina</taxon>
        <taxon>Dothideomycetes</taxon>
        <taxon>Pleosporomycetidae</taxon>
        <taxon>Pleosporales</taxon>
        <taxon>Delitschiaceae</taxon>
        <taxon>Delitschia</taxon>
    </lineage>
</organism>
<evidence type="ECO:0000256" key="1">
    <source>
        <dbReference type="SAM" id="MobiDB-lite"/>
    </source>
</evidence>
<dbReference type="EMBL" id="ML993966">
    <property type="protein sequence ID" value="KAF2201673.1"/>
    <property type="molecule type" value="Genomic_DNA"/>
</dbReference>
<keyword evidence="3" id="KW-1185">Reference proteome</keyword>
<dbReference type="AlphaFoldDB" id="A0A9P4JSC8"/>
<protein>
    <recommendedName>
        <fullName evidence="4">F-box domain-containing protein</fullName>
    </recommendedName>
</protein>
<comment type="caution">
    <text evidence="2">The sequence shown here is derived from an EMBL/GenBank/DDBJ whole genome shotgun (WGS) entry which is preliminary data.</text>
</comment>
<feature type="region of interest" description="Disordered" evidence="1">
    <location>
        <begin position="51"/>
        <end position="90"/>
    </location>
</feature>
<dbReference type="Proteomes" id="UP000799536">
    <property type="component" value="Unassembled WGS sequence"/>
</dbReference>
<feature type="compositionally biased region" description="Basic residues" evidence="1">
    <location>
        <begin position="67"/>
        <end position="76"/>
    </location>
</feature>
<dbReference type="InterPro" id="IPR038883">
    <property type="entry name" value="AN11006-like"/>
</dbReference>